<dbReference type="InterPro" id="IPR003594">
    <property type="entry name" value="HATPase_dom"/>
</dbReference>
<dbReference type="PANTHER" id="PTHR45436:SF5">
    <property type="entry name" value="SENSOR HISTIDINE KINASE TRCS"/>
    <property type="match status" value="1"/>
</dbReference>
<feature type="region of interest" description="Disordered" evidence="6">
    <location>
        <begin position="624"/>
        <end position="796"/>
    </location>
</feature>
<comment type="catalytic activity">
    <reaction evidence="1">
        <text>ATP + protein L-histidine = ADP + protein N-phospho-L-histidine.</text>
        <dbReference type="EC" id="2.7.13.3"/>
    </reaction>
</comment>
<keyword evidence="3" id="KW-0597">Phosphoprotein</keyword>
<dbReference type="Gene3D" id="3.30.565.10">
    <property type="entry name" value="Histidine kinase-like ATPase, C-terminal domain"/>
    <property type="match status" value="1"/>
</dbReference>
<evidence type="ECO:0000256" key="3">
    <source>
        <dbReference type="ARBA" id="ARBA00022553"/>
    </source>
</evidence>
<dbReference type="EMBL" id="JADOTY010000001">
    <property type="protein sequence ID" value="MBG6100253.1"/>
    <property type="molecule type" value="Genomic_DNA"/>
</dbReference>
<evidence type="ECO:0000313" key="9">
    <source>
        <dbReference type="EMBL" id="MBG6100253.1"/>
    </source>
</evidence>
<dbReference type="GO" id="GO:0016301">
    <property type="term" value="F:kinase activity"/>
    <property type="evidence" value="ECO:0007669"/>
    <property type="project" value="UniProtKB-KW"/>
</dbReference>
<dbReference type="InterPro" id="IPR050428">
    <property type="entry name" value="TCS_sensor_his_kinase"/>
</dbReference>
<dbReference type="SMART" id="SM00387">
    <property type="entry name" value="HATPase_c"/>
    <property type="match status" value="1"/>
</dbReference>
<evidence type="ECO:0000256" key="6">
    <source>
        <dbReference type="SAM" id="MobiDB-lite"/>
    </source>
</evidence>
<feature type="compositionally biased region" description="Low complexity" evidence="6">
    <location>
        <begin position="749"/>
        <end position="758"/>
    </location>
</feature>
<dbReference type="InterPro" id="IPR010910">
    <property type="entry name" value="Nitrate/nitrite_sensing_bac"/>
</dbReference>
<protein>
    <recommendedName>
        <fullName evidence="2">histidine kinase</fullName>
        <ecNumber evidence="2">2.7.13.3</ecNumber>
    </recommendedName>
</protein>
<comment type="caution">
    <text evidence="9">The sequence shown here is derived from an EMBL/GenBank/DDBJ whole genome shotgun (WGS) entry which is preliminary data.</text>
</comment>
<dbReference type="Gene3D" id="6.10.340.10">
    <property type="match status" value="1"/>
</dbReference>
<dbReference type="Proteomes" id="UP000631791">
    <property type="component" value="Unassembled WGS sequence"/>
</dbReference>
<feature type="compositionally biased region" description="Low complexity" evidence="6">
    <location>
        <begin position="681"/>
        <end position="691"/>
    </location>
</feature>
<dbReference type="SUPFAM" id="SSF55874">
    <property type="entry name" value="ATPase domain of HSP90 chaperone/DNA topoisomerase II/histidine kinase"/>
    <property type="match status" value="1"/>
</dbReference>
<dbReference type="Pfam" id="PF08376">
    <property type="entry name" value="NIT"/>
    <property type="match status" value="1"/>
</dbReference>
<dbReference type="InterPro" id="IPR036890">
    <property type="entry name" value="HATPase_C_sf"/>
</dbReference>
<evidence type="ECO:0000256" key="1">
    <source>
        <dbReference type="ARBA" id="ARBA00000085"/>
    </source>
</evidence>
<name>A0ABS0JW93_9ACTN</name>
<keyword evidence="7" id="KW-1133">Transmembrane helix</keyword>
<dbReference type="EC" id="2.7.13.3" evidence="2"/>
<keyword evidence="7" id="KW-0812">Transmembrane</keyword>
<keyword evidence="10" id="KW-1185">Reference proteome</keyword>
<dbReference type="InterPro" id="IPR013587">
    <property type="entry name" value="Nitrate/nitrite_sensing"/>
</dbReference>
<evidence type="ECO:0000256" key="2">
    <source>
        <dbReference type="ARBA" id="ARBA00012438"/>
    </source>
</evidence>
<evidence type="ECO:0000313" key="10">
    <source>
        <dbReference type="Proteomes" id="UP000631791"/>
    </source>
</evidence>
<accession>A0ABS0JW93</accession>
<feature type="transmembrane region" description="Helical" evidence="7">
    <location>
        <begin position="12"/>
        <end position="30"/>
    </location>
</feature>
<evidence type="ECO:0000256" key="7">
    <source>
        <dbReference type="SAM" id="Phobius"/>
    </source>
</evidence>
<evidence type="ECO:0000259" key="8">
    <source>
        <dbReference type="PROSITE" id="PS50906"/>
    </source>
</evidence>
<evidence type="ECO:0000256" key="5">
    <source>
        <dbReference type="ARBA" id="ARBA00022777"/>
    </source>
</evidence>
<dbReference type="PROSITE" id="PS50906">
    <property type="entry name" value="NIT"/>
    <property type="match status" value="1"/>
</dbReference>
<keyword evidence="5 9" id="KW-0418">Kinase</keyword>
<feature type="transmembrane region" description="Helical" evidence="7">
    <location>
        <begin position="305"/>
        <end position="328"/>
    </location>
</feature>
<reference evidence="9 10" key="1">
    <citation type="submission" date="2020-11" db="EMBL/GenBank/DDBJ databases">
        <title>Sequencing the genomes of 1000 actinobacteria strains.</title>
        <authorList>
            <person name="Klenk H.-P."/>
        </authorList>
    </citation>
    <scope>NUCLEOTIDE SEQUENCE [LARGE SCALE GENOMIC DNA]</scope>
    <source>
        <strain evidence="9 10">DSM 101695</strain>
    </source>
</reference>
<sequence length="796" mass="84761">MRTRDWPIRSKLTALVVAPVTALLALWIFATTLTFGPALNLLSARTLLYDLGRPGETVVTELQRERRLSVVQLAGDSALPALAEQRGRTDRAIAELRRRVDGEPLRDAADDLLETRVDQLVNALAALPSGRKFIDDRKVDRAGAIGLYSGMVSAAFQAFAGMATLTDPDINRQALALTALGRSRELLGQSDALLAGALTAGRFAEGEHTQLVQAIGNQRWLTENAVADLPESSRVAYQRLTEGEAFTRLRTMQDALVVPNRSGRPTVDAAAWQASQDAVQQQLRDFELSEADALTDRSVPMAVRILVRLAAAGVLGLIAVVVSVLVALRVGRTLVRRLSGVRTAALELAEHRLPDVVTRLRRGEQVDVAREAPPLEYGHDEIGEVGRAFTEVQRTAVQAAVDEVTLRRGLNEVFLNIARRSQSLVHRQLHLLDRMERRSEDPDELAELFQVDHLATRLRRHAEDLVILAGSAPGRGWRNPVAMVDLIRGAISEVEAYERVDVTAVQPAGVLGRAVGDVIHLLAELVENATAFSPPDTRVTVTGAQVANGYALEITDQGLGMSDAALETANTRLASSPEFDPAQSARLGLFVVARLAARHGVRVRLRPSGQGGVTAVVLVPGDLVTTEPPAGPDPATLGAASADPNRRLARTARRGTVTRPRTRPPTAPSASTARPAPPTGAPASAAPPATGRGEGSATSDEPEDELDGLPRRVRRRTPAAQPRSTVTDTPSPRSPEEVRQVMAALQAGTARGRATAIPPTAPAGPAPTGSAAPTGPAALTDPPTTPEPSTATERDA</sequence>
<dbReference type="PANTHER" id="PTHR45436">
    <property type="entry name" value="SENSOR HISTIDINE KINASE YKOH"/>
    <property type="match status" value="1"/>
</dbReference>
<gene>
    <name evidence="9" type="ORF">IW249_000667</name>
</gene>
<feature type="compositionally biased region" description="Polar residues" evidence="6">
    <location>
        <begin position="722"/>
        <end position="731"/>
    </location>
</feature>
<feature type="domain" description="NIT" evidence="8">
    <location>
        <begin position="53"/>
        <end position="301"/>
    </location>
</feature>
<keyword evidence="4" id="KW-0808">Transferase</keyword>
<evidence type="ECO:0000256" key="4">
    <source>
        <dbReference type="ARBA" id="ARBA00022679"/>
    </source>
</evidence>
<feature type="compositionally biased region" description="Low complexity" evidence="6">
    <location>
        <begin position="766"/>
        <end position="796"/>
    </location>
</feature>
<keyword evidence="7" id="KW-0472">Membrane</keyword>
<dbReference type="Pfam" id="PF02518">
    <property type="entry name" value="HATPase_c"/>
    <property type="match status" value="1"/>
</dbReference>
<proteinExistence type="predicted"/>
<dbReference type="RefSeq" id="WP_196919452.1">
    <property type="nucleotide sequence ID" value="NZ_JADOTY010000001.1"/>
</dbReference>
<organism evidence="9 10">
    <name type="scientific">Micromonospora vinacea</name>
    <dbReference type="NCBI Taxonomy" id="709878"/>
    <lineage>
        <taxon>Bacteria</taxon>
        <taxon>Bacillati</taxon>
        <taxon>Actinomycetota</taxon>
        <taxon>Actinomycetes</taxon>
        <taxon>Micromonosporales</taxon>
        <taxon>Micromonosporaceae</taxon>
        <taxon>Micromonospora</taxon>
    </lineage>
</organism>